<dbReference type="EMBL" id="CAHIKZ030004943">
    <property type="protein sequence ID" value="CAE1317554.1"/>
    <property type="molecule type" value="Genomic_DNA"/>
</dbReference>
<gene>
    <name evidence="2" type="ORF">SPHA_68114</name>
</gene>
<dbReference type="AlphaFoldDB" id="A0A812EBC4"/>
<organism evidence="2 3">
    <name type="scientific">Acanthosepion pharaonis</name>
    <name type="common">Pharaoh cuttlefish</name>
    <name type="synonym">Sepia pharaonis</name>
    <dbReference type="NCBI Taxonomy" id="158019"/>
    <lineage>
        <taxon>Eukaryota</taxon>
        <taxon>Metazoa</taxon>
        <taxon>Spiralia</taxon>
        <taxon>Lophotrochozoa</taxon>
        <taxon>Mollusca</taxon>
        <taxon>Cephalopoda</taxon>
        <taxon>Coleoidea</taxon>
        <taxon>Decapodiformes</taxon>
        <taxon>Sepiida</taxon>
        <taxon>Sepiina</taxon>
        <taxon>Sepiidae</taxon>
        <taxon>Acanthosepion</taxon>
    </lineage>
</organism>
<evidence type="ECO:0000313" key="3">
    <source>
        <dbReference type="Proteomes" id="UP000597762"/>
    </source>
</evidence>
<comment type="caution">
    <text evidence="2">The sequence shown here is derived from an EMBL/GenBank/DDBJ whole genome shotgun (WGS) entry which is preliminary data.</text>
</comment>
<proteinExistence type="predicted"/>
<evidence type="ECO:0000313" key="2">
    <source>
        <dbReference type="EMBL" id="CAE1317554.1"/>
    </source>
</evidence>
<name>A0A812EBC4_ACAPH</name>
<keyword evidence="1" id="KW-0472">Membrane</keyword>
<accession>A0A812EBC4</accession>
<feature type="transmembrane region" description="Helical" evidence="1">
    <location>
        <begin position="118"/>
        <end position="149"/>
    </location>
</feature>
<evidence type="ECO:0000256" key="1">
    <source>
        <dbReference type="SAM" id="Phobius"/>
    </source>
</evidence>
<keyword evidence="3" id="KW-1185">Reference proteome</keyword>
<dbReference type="Proteomes" id="UP000597762">
    <property type="component" value="Unassembled WGS sequence"/>
</dbReference>
<protein>
    <submittedName>
        <fullName evidence="2">Uncharacterized protein</fullName>
    </submittedName>
</protein>
<keyword evidence="1" id="KW-0812">Transmembrane</keyword>
<feature type="transmembrane region" description="Helical" evidence="1">
    <location>
        <begin position="92"/>
        <end position="112"/>
    </location>
</feature>
<sequence length="152" mass="17127">MLILSSPVRSLSYAYRYQNTFSRPTSPSAYSPRLYCCHAIITIASNIRIAKLIPTANNEPSLTIFDVGGIKKGVPSLQTRLNSYPQQHTHRFLFSFPFFSLVINVDYSSIFFESLFGLLSISLSLSLSLSLSTIAKLNLFISITFSFFFNLF</sequence>
<reference evidence="2" key="1">
    <citation type="submission" date="2021-01" db="EMBL/GenBank/DDBJ databases">
        <authorList>
            <person name="Li R."/>
            <person name="Bekaert M."/>
        </authorList>
    </citation>
    <scope>NUCLEOTIDE SEQUENCE</scope>
    <source>
        <strain evidence="2">Farmed</strain>
    </source>
</reference>
<keyword evidence="1" id="KW-1133">Transmembrane helix</keyword>